<gene>
    <name evidence="2" type="ORF">SAMN05216481_10367</name>
</gene>
<sequence length="135" mass="14765">MRRGSRHRWDSRPGVRPGHLEAAARGTGHHGTVDIELLYFAGCPNRHLAEERLRQALQATGHADLEIRLRPVETDEEAQAMRFPGSPTIRIDGRDPFAVTDQAAYGLTCRVYTTPEGPAGAPTVDQLTRAVTDAG</sequence>
<reference evidence="3" key="1">
    <citation type="submission" date="2016-10" db="EMBL/GenBank/DDBJ databases">
        <authorList>
            <person name="Varghese N."/>
            <person name="Submissions S."/>
        </authorList>
    </citation>
    <scope>NUCLEOTIDE SEQUENCE [LARGE SCALE GENOMIC DNA]</scope>
    <source>
        <strain evidence="3">CGMCC 4.3519</strain>
    </source>
</reference>
<keyword evidence="3" id="KW-1185">Reference proteome</keyword>
<dbReference type="Proteomes" id="UP000199055">
    <property type="component" value="Unassembled WGS sequence"/>
</dbReference>
<proteinExistence type="predicted"/>
<dbReference type="AlphaFoldDB" id="A0A1H9C6N2"/>
<dbReference type="EMBL" id="FOET01000003">
    <property type="protein sequence ID" value="SEP96802.1"/>
    <property type="molecule type" value="Genomic_DNA"/>
</dbReference>
<accession>A0A1H9C6N2</accession>
<name>A0A1H9C6N2_9ACTN</name>
<evidence type="ECO:0000313" key="3">
    <source>
        <dbReference type="Proteomes" id="UP000199055"/>
    </source>
</evidence>
<evidence type="ECO:0000313" key="2">
    <source>
        <dbReference type="EMBL" id="SEP96802.1"/>
    </source>
</evidence>
<evidence type="ECO:0000256" key="1">
    <source>
        <dbReference type="SAM" id="MobiDB-lite"/>
    </source>
</evidence>
<protein>
    <recommendedName>
        <fullName evidence="4">Thioredoxin family protein</fullName>
    </recommendedName>
</protein>
<organism evidence="2 3">
    <name type="scientific">Streptomyces radiopugnans</name>
    <dbReference type="NCBI Taxonomy" id="403935"/>
    <lineage>
        <taxon>Bacteria</taxon>
        <taxon>Bacillati</taxon>
        <taxon>Actinomycetota</taxon>
        <taxon>Actinomycetes</taxon>
        <taxon>Kitasatosporales</taxon>
        <taxon>Streptomycetaceae</taxon>
        <taxon>Streptomyces</taxon>
    </lineage>
</organism>
<evidence type="ECO:0008006" key="4">
    <source>
        <dbReference type="Google" id="ProtNLM"/>
    </source>
</evidence>
<feature type="region of interest" description="Disordered" evidence="1">
    <location>
        <begin position="115"/>
        <end position="135"/>
    </location>
</feature>